<evidence type="ECO:0000313" key="3">
    <source>
        <dbReference type="Proteomes" id="UP000585474"/>
    </source>
</evidence>
<dbReference type="OrthoDB" id="5314041at2759"/>
<dbReference type="Proteomes" id="UP000585474">
    <property type="component" value="Unassembled WGS sequence"/>
</dbReference>
<keyword evidence="3" id="KW-1185">Reference proteome</keyword>
<evidence type="ECO:0000313" key="2">
    <source>
        <dbReference type="EMBL" id="GFY87353.1"/>
    </source>
</evidence>
<feature type="compositionally biased region" description="Polar residues" evidence="1">
    <location>
        <begin position="22"/>
        <end position="42"/>
    </location>
</feature>
<comment type="caution">
    <text evidence="2">The sequence shown here is derived from an EMBL/GenBank/DDBJ whole genome shotgun (WGS) entry which is preliminary data.</text>
</comment>
<feature type="region of interest" description="Disordered" evidence="1">
    <location>
        <begin position="61"/>
        <end position="88"/>
    </location>
</feature>
<sequence>MGNKNSASSLDETPIPLRQRFSKPSSLPNNKRTLSVRSNLPSPTAKKRFASGLVQGVMQAMPHLSVPRRSRSSSFSKSSVSSSSISLDKQKSVCIESDIAGPSSSNQISDEGTPNLINKQRSVNKSLMNQYLCFGGPSLSVKNQAGQQEPDQSLQGFCSISGLIN</sequence>
<accession>A0A7J0ELL8</accession>
<evidence type="ECO:0000256" key="1">
    <source>
        <dbReference type="SAM" id="MobiDB-lite"/>
    </source>
</evidence>
<proteinExistence type="predicted"/>
<feature type="region of interest" description="Disordered" evidence="1">
    <location>
        <begin position="1"/>
        <end position="45"/>
    </location>
</feature>
<organism evidence="2 3">
    <name type="scientific">Actinidia rufa</name>
    <dbReference type="NCBI Taxonomy" id="165716"/>
    <lineage>
        <taxon>Eukaryota</taxon>
        <taxon>Viridiplantae</taxon>
        <taxon>Streptophyta</taxon>
        <taxon>Embryophyta</taxon>
        <taxon>Tracheophyta</taxon>
        <taxon>Spermatophyta</taxon>
        <taxon>Magnoliopsida</taxon>
        <taxon>eudicotyledons</taxon>
        <taxon>Gunneridae</taxon>
        <taxon>Pentapetalae</taxon>
        <taxon>asterids</taxon>
        <taxon>Ericales</taxon>
        <taxon>Actinidiaceae</taxon>
        <taxon>Actinidia</taxon>
    </lineage>
</organism>
<feature type="compositionally biased region" description="Low complexity" evidence="1">
    <location>
        <begin position="72"/>
        <end position="87"/>
    </location>
</feature>
<protein>
    <submittedName>
        <fullName evidence="2">Uncharacterized protein</fullName>
    </submittedName>
</protein>
<name>A0A7J0ELL8_9ERIC</name>
<gene>
    <name evidence="2" type="ORF">Acr_05g0009920</name>
</gene>
<dbReference type="AlphaFoldDB" id="A0A7J0ELL8"/>
<feature type="compositionally biased region" description="Polar residues" evidence="1">
    <location>
        <begin position="1"/>
        <end position="11"/>
    </location>
</feature>
<reference evidence="2 3" key="1">
    <citation type="submission" date="2019-07" db="EMBL/GenBank/DDBJ databases">
        <title>De Novo Assembly of kiwifruit Actinidia rufa.</title>
        <authorList>
            <person name="Sugita-Konishi S."/>
            <person name="Sato K."/>
            <person name="Mori E."/>
            <person name="Abe Y."/>
            <person name="Kisaki G."/>
            <person name="Hamano K."/>
            <person name="Suezawa K."/>
            <person name="Otani M."/>
            <person name="Fukuda T."/>
            <person name="Manabe T."/>
            <person name="Gomi K."/>
            <person name="Tabuchi M."/>
            <person name="Akimitsu K."/>
            <person name="Kataoka I."/>
        </authorList>
    </citation>
    <scope>NUCLEOTIDE SEQUENCE [LARGE SCALE GENOMIC DNA]</scope>
    <source>
        <strain evidence="3">cv. Fuchu</strain>
    </source>
</reference>
<dbReference type="EMBL" id="BJWL01000005">
    <property type="protein sequence ID" value="GFY87353.1"/>
    <property type="molecule type" value="Genomic_DNA"/>
</dbReference>